<name>A0A0C7R512_PARSO</name>
<gene>
    <name evidence="1" type="ORF">R28058_20361</name>
</gene>
<proteinExistence type="predicted"/>
<sequence length="99" mass="11594">MKSSIFSENDIITIVMAMIEDIDNKEKYGIESDELNIPININEKIENLSDKDCEELFYLIDKIAEKVYSIKNGELHELNLIHKEVIEFINENLSKFIEE</sequence>
<dbReference type="Proteomes" id="UP000049127">
    <property type="component" value="Unassembled WGS sequence"/>
</dbReference>
<dbReference type="EMBL" id="CEKZ01000003">
    <property type="protein sequence ID" value="CEQ04303.1"/>
    <property type="molecule type" value="Genomic_DNA"/>
</dbReference>
<protein>
    <submittedName>
        <fullName evidence="1">Uncharacterized protein</fullName>
    </submittedName>
</protein>
<reference evidence="2" key="1">
    <citation type="submission" date="2015-01" db="EMBL/GenBank/DDBJ databases">
        <authorList>
            <person name="Aslett M.A."/>
            <person name="De Silva N."/>
        </authorList>
    </citation>
    <scope>NUCLEOTIDE SEQUENCE [LARGE SCALE GENOMIC DNA]</scope>
    <source>
        <strain evidence="2">R28058</strain>
    </source>
</reference>
<dbReference type="OrthoDB" id="2087385at2"/>
<dbReference type="AlphaFoldDB" id="A0A0C7R512"/>
<dbReference type="RefSeq" id="WP_055342303.1">
    <property type="nucleotide sequence ID" value="NZ_CDNI01000003.1"/>
</dbReference>
<accession>A0A0C7R512</accession>
<organism evidence="1 2">
    <name type="scientific">Paraclostridium sordellii</name>
    <name type="common">Clostridium sordellii</name>
    <dbReference type="NCBI Taxonomy" id="1505"/>
    <lineage>
        <taxon>Bacteria</taxon>
        <taxon>Bacillati</taxon>
        <taxon>Bacillota</taxon>
        <taxon>Clostridia</taxon>
        <taxon>Peptostreptococcales</taxon>
        <taxon>Peptostreptococcaceae</taxon>
        <taxon>Paraclostridium</taxon>
    </lineage>
</organism>
<evidence type="ECO:0000313" key="1">
    <source>
        <dbReference type="EMBL" id="CEQ04303.1"/>
    </source>
</evidence>
<evidence type="ECO:0000313" key="2">
    <source>
        <dbReference type="Proteomes" id="UP000049127"/>
    </source>
</evidence>